<reference evidence="2" key="1">
    <citation type="submission" date="2021-05" db="EMBL/GenBank/DDBJ databases">
        <authorList>
            <person name="Pietrasiak N."/>
            <person name="Ward R."/>
            <person name="Stajich J.E."/>
            <person name="Kurbessoian T."/>
        </authorList>
    </citation>
    <scope>NUCLEOTIDE SEQUENCE</scope>
    <source>
        <strain evidence="2">CPER-KK1</strain>
    </source>
</reference>
<evidence type="ECO:0000313" key="2">
    <source>
        <dbReference type="EMBL" id="MBW4548349.1"/>
    </source>
</evidence>
<dbReference type="EMBL" id="JAHHIF010000060">
    <property type="protein sequence ID" value="MBW4548349.1"/>
    <property type="molecule type" value="Genomic_DNA"/>
</dbReference>
<feature type="region of interest" description="Disordered" evidence="1">
    <location>
        <begin position="265"/>
        <end position="294"/>
    </location>
</feature>
<evidence type="ECO:0000256" key="1">
    <source>
        <dbReference type="SAM" id="MobiDB-lite"/>
    </source>
</evidence>
<protein>
    <submittedName>
        <fullName evidence="2">Uncharacterized protein</fullName>
    </submittedName>
</protein>
<comment type="caution">
    <text evidence="2">The sequence shown here is derived from an EMBL/GenBank/DDBJ whole genome shotgun (WGS) entry which is preliminary data.</text>
</comment>
<dbReference type="Proteomes" id="UP000753908">
    <property type="component" value="Unassembled WGS sequence"/>
</dbReference>
<dbReference type="SUPFAM" id="SSF46689">
    <property type="entry name" value="Homeodomain-like"/>
    <property type="match status" value="1"/>
</dbReference>
<organism evidence="2 3">
    <name type="scientific">Symplocastrum torsivum CPER-KK1</name>
    <dbReference type="NCBI Taxonomy" id="450513"/>
    <lineage>
        <taxon>Bacteria</taxon>
        <taxon>Bacillati</taxon>
        <taxon>Cyanobacteriota</taxon>
        <taxon>Cyanophyceae</taxon>
        <taxon>Oscillatoriophycideae</taxon>
        <taxon>Oscillatoriales</taxon>
        <taxon>Microcoleaceae</taxon>
        <taxon>Symplocastrum</taxon>
    </lineage>
</organism>
<evidence type="ECO:0000313" key="3">
    <source>
        <dbReference type="Proteomes" id="UP000753908"/>
    </source>
</evidence>
<name>A0A951PT30_9CYAN</name>
<dbReference type="AlphaFoldDB" id="A0A951PT30"/>
<dbReference type="InterPro" id="IPR009057">
    <property type="entry name" value="Homeodomain-like_sf"/>
</dbReference>
<sequence length="462" mass="52626">MSKLTLLRFNKAALRFEEAEAQVRQAWNPACNCPSPGERIECANCPYYKHLGKLTQQKLHSSPEKVFAEIPPPSPSDPYSLEVKEQCWEMYRQGYSVEQIQRLVGVPSRRTLRGWLREVGLSSRSAEYPEHIKQRCLEMYAQRCSPREIENETGVPGDTVTDWAMQAGISRKRKYSDETQQNCFNLYLEGHTSDEIHKLTGIPTITIRTWLWKAGISRGQKRFSKAEKKTCQALYEQGQSPREIETLTSIPRATIGSWVRKEAWTRGNPSQVPPAYESPSLSNEVAQKSSPRKPDGYWKNFENLEQEILELNVLRGQIGVMPKAVELKQLGRGDLMKAISMHHGGYQSVAERMGLDYVKKRHRYWYDLANVEAELKAFIEQQGTPGVMPTKRELEEAGKGSLANALGLHGGVLEVANRLNLELSYDRKPQGHWDNPDNLRREIEPVALQLEIPGLLPTDEQL</sequence>
<reference evidence="2" key="2">
    <citation type="journal article" date="2022" name="Microbiol. Resour. Announc.">
        <title>Metagenome Sequencing to Explore Phylogenomics of Terrestrial Cyanobacteria.</title>
        <authorList>
            <person name="Ward R.D."/>
            <person name="Stajich J.E."/>
            <person name="Johansen J.R."/>
            <person name="Huntemann M."/>
            <person name="Clum A."/>
            <person name="Foster B."/>
            <person name="Foster B."/>
            <person name="Roux S."/>
            <person name="Palaniappan K."/>
            <person name="Varghese N."/>
            <person name="Mukherjee S."/>
            <person name="Reddy T.B.K."/>
            <person name="Daum C."/>
            <person name="Copeland A."/>
            <person name="Chen I.A."/>
            <person name="Ivanova N.N."/>
            <person name="Kyrpides N.C."/>
            <person name="Shapiro N."/>
            <person name="Eloe-Fadrosh E.A."/>
            <person name="Pietrasiak N."/>
        </authorList>
    </citation>
    <scope>NUCLEOTIDE SEQUENCE</scope>
    <source>
        <strain evidence="2">CPER-KK1</strain>
    </source>
</reference>
<feature type="compositionally biased region" description="Polar residues" evidence="1">
    <location>
        <begin position="279"/>
        <end position="289"/>
    </location>
</feature>
<accession>A0A951PT30</accession>
<proteinExistence type="predicted"/>
<gene>
    <name evidence="2" type="ORF">KME25_28510</name>
</gene>